<sequence>MIVDLNIGGVLIPGLVVVAFVALIVTIATMRFCTEIGVARLFAYRPLAEIAIFVIVCGLLMQYLPLIGLSL</sequence>
<gene>
    <name evidence="6" type="ORF">DNX69_01930</name>
</gene>
<organism evidence="6 7">
    <name type="scientific">Rhodopseudomonas palustris</name>
    <dbReference type="NCBI Taxonomy" id="1076"/>
    <lineage>
        <taxon>Bacteria</taxon>
        <taxon>Pseudomonadati</taxon>
        <taxon>Pseudomonadota</taxon>
        <taxon>Alphaproteobacteria</taxon>
        <taxon>Hyphomicrobiales</taxon>
        <taxon>Nitrobacteraceae</taxon>
        <taxon>Rhodopseudomonas</taxon>
    </lineage>
</organism>
<reference evidence="6 7" key="1">
    <citation type="submission" date="2018-06" db="EMBL/GenBank/DDBJ databases">
        <title>Draft Whole-Genome Sequence of the purple photosynthetic bacterium Rhodospeudomonas palustris XCP.</title>
        <authorList>
            <person name="Rayyan A."/>
            <person name="Meyer T.E."/>
            <person name="Kyndt J.A."/>
        </authorList>
    </citation>
    <scope>NUCLEOTIDE SEQUENCE [LARGE SCALE GENOMIC DNA]</scope>
    <source>
        <strain evidence="6 7">XCP</strain>
    </source>
</reference>
<dbReference type="InterPro" id="IPR012451">
    <property type="entry name" value="DUF1656"/>
</dbReference>
<evidence type="ECO:0000256" key="5">
    <source>
        <dbReference type="SAM" id="Phobius"/>
    </source>
</evidence>
<evidence type="ECO:0000256" key="4">
    <source>
        <dbReference type="ARBA" id="ARBA00023136"/>
    </source>
</evidence>
<evidence type="ECO:0000256" key="2">
    <source>
        <dbReference type="ARBA" id="ARBA00022692"/>
    </source>
</evidence>
<dbReference type="AlphaFoldDB" id="A0A323V0Z2"/>
<dbReference type="Pfam" id="PF07869">
    <property type="entry name" value="DUF1656"/>
    <property type="match status" value="1"/>
</dbReference>
<evidence type="ECO:0000256" key="1">
    <source>
        <dbReference type="ARBA" id="ARBA00022475"/>
    </source>
</evidence>
<evidence type="ECO:0000313" key="7">
    <source>
        <dbReference type="Proteomes" id="UP000248134"/>
    </source>
</evidence>
<dbReference type="OrthoDB" id="7021192at2"/>
<protein>
    <submittedName>
        <fullName evidence="6">DUF1656 domain-containing protein</fullName>
    </submittedName>
</protein>
<accession>A0A323V0Z2</accession>
<keyword evidence="3 5" id="KW-1133">Transmembrane helix</keyword>
<feature type="transmembrane region" description="Helical" evidence="5">
    <location>
        <begin position="42"/>
        <end position="64"/>
    </location>
</feature>
<keyword evidence="2 5" id="KW-0812">Transmembrane</keyword>
<feature type="transmembrane region" description="Helical" evidence="5">
    <location>
        <begin position="6"/>
        <end position="30"/>
    </location>
</feature>
<keyword evidence="1" id="KW-1003">Cell membrane</keyword>
<keyword evidence="4 5" id="KW-0472">Membrane</keyword>
<proteinExistence type="predicted"/>
<name>A0A323V0Z2_RHOPL</name>
<dbReference type="Proteomes" id="UP000248134">
    <property type="component" value="Unassembled WGS sequence"/>
</dbReference>
<dbReference type="EMBL" id="QKQS01000003">
    <property type="protein sequence ID" value="PZA13838.1"/>
    <property type="molecule type" value="Genomic_DNA"/>
</dbReference>
<evidence type="ECO:0000313" key="6">
    <source>
        <dbReference type="EMBL" id="PZA13838.1"/>
    </source>
</evidence>
<dbReference type="RefSeq" id="WP_110784332.1">
    <property type="nucleotide sequence ID" value="NZ_QKQS01000003.1"/>
</dbReference>
<evidence type="ECO:0000256" key="3">
    <source>
        <dbReference type="ARBA" id="ARBA00022989"/>
    </source>
</evidence>
<comment type="caution">
    <text evidence="6">The sequence shown here is derived from an EMBL/GenBank/DDBJ whole genome shotgun (WGS) entry which is preliminary data.</text>
</comment>